<dbReference type="PANTHER" id="PTHR12216">
    <property type="entry name" value="UROCANATE HYDRATASE"/>
    <property type="match status" value="1"/>
</dbReference>
<evidence type="ECO:0000313" key="2">
    <source>
        <dbReference type="Proteomes" id="UP000095284"/>
    </source>
</evidence>
<accession>A0A1I7S5B4</accession>
<protein>
    <submittedName>
        <fullName evidence="3">Urocanase_C domain-containing protein</fullName>
    </submittedName>
</protein>
<dbReference type="PANTHER" id="PTHR12216:SF3">
    <property type="entry name" value="UROCANATE HYDRATASE"/>
    <property type="match status" value="1"/>
</dbReference>
<evidence type="ECO:0000259" key="1">
    <source>
        <dbReference type="Pfam" id="PF17392"/>
    </source>
</evidence>
<dbReference type="Proteomes" id="UP000095284">
    <property type="component" value="Unplaced"/>
</dbReference>
<dbReference type="WBParaSite" id="BXY_0819900.1">
    <property type="protein sequence ID" value="BXY_0819900.1"/>
    <property type="gene ID" value="BXY_0819900"/>
</dbReference>
<proteinExistence type="predicted"/>
<reference evidence="3" key="1">
    <citation type="submission" date="2016-11" db="UniProtKB">
        <authorList>
            <consortium name="WormBaseParasite"/>
        </authorList>
    </citation>
    <scope>IDENTIFICATION</scope>
</reference>
<feature type="domain" description="Urocanase C-terminal" evidence="1">
    <location>
        <begin position="38"/>
        <end position="205"/>
    </location>
</feature>
<dbReference type="Gene3D" id="3.40.1770.10">
    <property type="entry name" value="Urocanase superfamily"/>
    <property type="match status" value="1"/>
</dbReference>
<sequence length="232" mass="25323">MLSRKSLNISAVPSKALLKSEFFFYLEIEIDKLAADTNVSPQTKQQYIDNRRWIQGAGEHKMVVGSQARILYSDQLGRIEIALAFNKAVKEGKLKGPVVLSRDHHDVSGTDSPFRETSNITDGSAYTADMAIQNVIGDSFRGATWVSIHNGGGVGWGDVINGGFGLLLDGSEDADKRAKLMLTWDVANGVARRSWSGNQNGRDTIIKTMSLVPGLKVTVPQIVDESLLNTLF</sequence>
<dbReference type="AlphaFoldDB" id="A0A1I7S5B4"/>
<dbReference type="InterPro" id="IPR023636">
    <property type="entry name" value="Urocanase_CS"/>
</dbReference>
<dbReference type="GO" id="GO:0006548">
    <property type="term" value="P:L-histidine catabolic process"/>
    <property type="evidence" value="ECO:0007669"/>
    <property type="project" value="TreeGrafter"/>
</dbReference>
<organism evidence="2 3">
    <name type="scientific">Bursaphelenchus xylophilus</name>
    <name type="common">Pinewood nematode worm</name>
    <name type="synonym">Aphelenchoides xylophilus</name>
    <dbReference type="NCBI Taxonomy" id="6326"/>
    <lineage>
        <taxon>Eukaryota</taxon>
        <taxon>Metazoa</taxon>
        <taxon>Ecdysozoa</taxon>
        <taxon>Nematoda</taxon>
        <taxon>Chromadorea</taxon>
        <taxon>Rhabditida</taxon>
        <taxon>Tylenchina</taxon>
        <taxon>Tylenchomorpha</taxon>
        <taxon>Aphelenchoidea</taxon>
        <taxon>Aphelenchoididae</taxon>
        <taxon>Bursaphelenchus</taxon>
    </lineage>
</organism>
<dbReference type="PROSITE" id="PS01233">
    <property type="entry name" value="UROCANASE"/>
    <property type="match status" value="1"/>
</dbReference>
<dbReference type="Pfam" id="PF17392">
    <property type="entry name" value="Urocanase_C"/>
    <property type="match status" value="1"/>
</dbReference>
<dbReference type="InterPro" id="IPR036190">
    <property type="entry name" value="Urocanase_sf"/>
</dbReference>
<dbReference type="SUPFAM" id="SSF111326">
    <property type="entry name" value="Urocanase"/>
    <property type="match status" value="1"/>
</dbReference>
<dbReference type="eggNOG" id="ENOG502QR75">
    <property type="taxonomic scope" value="Eukaryota"/>
</dbReference>
<dbReference type="GO" id="GO:0016153">
    <property type="term" value="F:urocanate hydratase activity"/>
    <property type="evidence" value="ECO:0007669"/>
    <property type="project" value="InterPro"/>
</dbReference>
<name>A0A1I7S5B4_BURXY</name>
<dbReference type="InterPro" id="IPR035401">
    <property type="entry name" value="Urocanase_C"/>
</dbReference>
<dbReference type="InterPro" id="IPR023637">
    <property type="entry name" value="Urocanase-like"/>
</dbReference>
<evidence type="ECO:0000313" key="3">
    <source>
        <dbReference type="WBParaSite" id="BXY_0819900.1"/>
    </source>
</evidence>